<dbReference type="Proteomes" id="UP001597417">
    <property type="component" value="Unassembled WGS sequence"/>
</dbReference>
<dbReference type="CDD" id="cd00093">
    <property type="entry name" value="HTH_XRE"/>
    <property type="match status" value="1"/>
</dbReference>
<name>A0ABW5G3H4_9PSEU</name>
<proteinExistence type="predicted"/>
<comment type="caution">
    <text evidence="2">The sequence shown here is derived from an EMBL/GenBank/DDBJ whole genome shotgun (WGS) entry which is preliminary data.</text>
</comment>
<dbReference type="Gene3D" id="1.10.260.40">
    <property type="entry name" value="lambda repressor-like DNA-binding domains"/>
    <property type="match status" value="1"/>
</dbReference>
<dbReference type="Pfam" id="PF17765">
    <property type="entry name" value="MLTR_LBD"/>
    <property type="match status" value="1"/>
</dbReference>
<dbReference type="SMART" id="SM00530">
    <property type="entry name" value="HTH_XRE"/>
    <property type="match status" value="1"/>
</dbReference>
<dbReference type="PANTHER" id="PTHR35010">
    <property type="entry name" value="BLL4672 PROTEIN-RELATED"/>
    <property type="match status" value="1"/>
</dbReference>
<feature type="domain" description="HTH cro/C1-type" evidence="1">
    <location>
        <begin position="9"/>
        <end position="81"/>
    </location>
</feature>
<keyword evidence="3" id="KW-1185">Reference proteome</keyword>
<dbReference type="InterPro" id="IPR010982">
    <property type="entry name" value="Lambda_DNA-bd_dom_sf"/>
</dbReference>
<dbReference type="EMBL" id="JBHUKR010000022">
    <property type="protein sequence ID" value="MFD2421558.1"/>
    <property type="molecule type" value="Genomic_DNA"/>
</dbReference>
<sequence>MDRRALATFLRRRREKIQPEDVGLPHGLRRRTPGLRREEVAQLASVSVDHYSRLEQARGRHPSRAVLDGIARALLLSDQERAHLFHLAGQAQEQRAEGLSRQVTASTAKLVHRLTDAPALVVDGTCQVLAWNSLAAALFEDFSELSGQDRNVVRRFFLDRGTGQSSSMLAADDRFAITAVSYLRIAHARYPGNAEIQALIDELLAASAEFTRLWNSAVVRVEHHNRQMFQHPHVGPIELDFDILTLPDQDQQLVIFTAEQGSGAFETLQLLKVIGTQQWSAST</sequence>
<protein>
    <submittedName>
        <fullName evidence="2">Helix-turn-helix transcriptional regulator</fullName>
    </submittedName>
</protein>
<dbReference type="InterPro" id="IPR001387">
    <property type="entry name" value="Cro/C1-type_HTH"/>
</dbReference>
<dbReference type="SUPFAM" id="SSF47413">
    <property type="entry name" value="lambda repressor-like DNA-binding domains"/>
    <property type="match status" value="1"/>
</dbReference>
<gene>
    <name evidence="2" type="ORF">ACFSXZ_35030</name>
</gene>
<evidence type="ECO:0000313" key="2">
    <source>
        <dbReference type="EMBL" id="MFD2421558.1"/>
    </source>
</evidence>
<dbReference type="RefSeq" id="WP_378270208.1">
    <property type="nucleotide sequence ID" value="NZ_JBHUKR010000022.1"/>
</dbReference>
<dbReference type="InterPro" id="IPR041413">
    <property type="entry name" value="MLTR_LBD"/>
</dbReference>
<dbReference type="Gene3D" id="3.30.450.180">
    <property type="match status" value="1"/>
</dbReference>
<reference evidence="3" key="1">
    <citation type="journal article" date="2019" name="Int. J. Syst. Evol. Microbiol.">
        <title>The Global Catalogue of Microorganisms (GCM) 10K type strain sequencing project: providing services to taxonomists for standard genome sequencing and annotation.</title>
        <authorList>
            <consortium name="The Broad Institute Genomics Platform"/>
            <consortium name="The Broad Institute Genome Sequencing Center for Infectious Disease"/>
            <person name="Wu L."/>
            <person name="Ma J."/>
        </authorList>
    </citation>
    <scope>NUCLEOTIDE SEQUENCE [LARGE SCALE GENOMIC DNA]</scope>
    <source>
        <strain evidence="3">CGMCC 4.7645</strain>
    </source>
</reference>
<organism evidence="2 3">
    <name type="scientific">Amycolatopsis pigmentata</name>
    <dbReference type="NCBI Taxonomy" id="450801"/>
    <lineage>
        <taxon>Bacteria</taxon>
        <taxon>Bacillati</taxon>
        <taxon>Actinomycetota</taxon>
        <taxon>Actinomycetes</taxon>
        <taxon>Pseudonocardiales</taxon>
        <taxon>Pseudonocardiaceae</taxon>
        <taxon>Amycolatopsis</taxon>
    </lineage>
</organism>
<evidence type="ECO:0000313" key="3">
    <source>
        <dbReference type="Proteomes" id="UP001597417"/>
    </source>
</evidence>
<evidence type="ECO:0000259" key="1">
    <source>
        <dbReference type="SMART" id="SM00530"/>
    </source>
</evidence>
<dbReference type="PANTHER" id="PTHR35010:SF2">
    <property type="entry name" value="BLL4672 PROTEIN"/>
    <property type="match status" value="1"/>
</dbReference>
<accession>A0ABW5G3H4</accession>
<dbReference type="Pfam" id="PF13560">
    <property type="entry name" value="HTH_31"/>
    <property type="match status" value="1"/>
</dbReference>